<dbReference type="GO" id="GO:0032021">
    <property type="term" value="C:NELF complex"/>
    <property type="evidence" value="ECO:0000318"/>
    <property type="project" value="GO_Central"/>
</dbReference>
<dbReference type="EMBL" id="KB096222">
    <property type="protein sequence ID" value="ESO07155.1"/>
    <property type="molecule type" value="Genomic_DNA"/>
</dbReference>
<feature type="compositionally biased region" description="Low complexity" evidence="1">
    <location>
        <begin position="76"/>
        <end position="91"/>
    </location>
</feature>
<reference evidence="4" key="1">
    <citation type="submission" date="2012-12" db="EMBL/GenBank/DDBJ databases">
        <authorList>
            <person name="Hellsten U."/>
            <person name="Grimwood J."/>
            <person name="Chapman J.A."/>
            <person name="Shapiro H."/>
            <person name="Aerts A."/>
            <person name="Otillar R.P."/>
            <person name="Terry A.Y."/>
            <person name="Boore J.L."/>
            <person name="Simakov O."/>
            <person name="Marletaz F."/>
            <person name="Cho S.-J."/>
            <person name="Edsinger-Gonzales E."/>
            <person name="Havlak P."/>
            <person name="Kuo D.-H."/>
            <person name="Larsson T."/>
            <person name="Lv J."/>
            <person name="Arendt D."/>
            <person name="Savage R."/>
            <person name="Osoegawa K."/>
            <person name="de Jong P."/>
            <person name="Lindberg D.R."/>
            <person name="Seaver E.C."/>
            <person name="Weisblat D.A."/>
            <person name="Putnam N.H."/>
            <person name="Grigoriev I.V."/>
            <person name="Rokhsar D.S."/>
        </authorList>
    </citation>
    <scope>NUCLEOTIDE SEQUENCE</scope>
</reference>
<feature type="compositionally biased region" description="Low complexity" evidence="1">
    <location>
        <begin position="43"/>
        <end position="68"/>
    </location>
</feature>
<dbReference type="KEGG" id="hro:HELRODRAFT_170462"/>
<dbReference type="InParanoid" id="T1F334"/>
<evidence type="ECO:0000313" key="3">
    <source>
        <dbReference type="EnsemblMetazoa" id="HelroP170462"/>
    </source>
</evidence>
<dbReference type="CTD" id="20203233"/>
<reference evidence="3" key="3">
    <citation type="submission" date="2015-06" db="UniProtKB">
        <authorList>
            <consortium name="EnsemblMetazoa"/>
        </authorList>
    </citation>
    <scope>IDENTIFICATION</scope>
</reference>
<keyword evidence="4" id="KW-1185">Reference proteome</keyword>
<feature type="region of interest" description="Disordered" evidence="1">
    <location>
        <begin position="443"/>
        <end position="505"/>
    </location>
</feature>
<dbReference type="EnsemblMetazoa" id="HelroT170462">
    <property type="protein sequence ID" value="HelroP170462"/>
    <property type="gene ID" value="HelroG170462"/>
</dbReference>
<organism evidence="3 4">
    <name type="scientific">Helobdella robusta</name>
    <name type="common">Californian leech</name>
    <dbReference type="NCBI Taxonomy" id="6412"/>
    <lineage>
        <taxon>Eukaryota</taxon>
        <taxon>Metazoa</taxon>
        <taxon>Spiralia</taxon>
        <taxon>Lophotrochozoa</taxon>
        <taxon>Annelida</taxon>
        <taxon>Clitellata</taxon>
        <taxon>Hirudinea</taxon>
        <taxon>Rhynchobdellida</taxon>
        <taxon>Glossiphoniidae</taxon>
        <taxon>Helobdella</taxon>
    </lineage>
</organism>
<evidence type="ECO:0000313" key="2">
    <source>
        <dbReference type="EMBL" id="ESO07155.1"/>
    </source>
</evidence>
<dbReference type="GeneID" id="20203233"/>
<sequence length="664" mass="73586">MSKRHAKGFITHRALNENNLTVVAFVKLQIDEHVELEVSGPRSSSSSSAAATHLASSSSSSSSSTTTHETQHLQHHFQQQPQQLPQQQPQQPQHCLVLVADDCNSSDSGRGQSVIDCSQQQQHYLQQQQQKQLQSTNQNLQLNFSTFPTHQQHQQHFRQQQQQQQQQLQHFIFPTDICQLPQHSQNTPLQTSTTTSTTKKTATLTTIQTTPTTQHWFCVSPSIERLDDKDLFVAASNQKNSNSFQNGFTANHHNNNNNNIIVVNNSINNIHKINEKIGNNFSNNVDCRRFSVDSELNDKLSNDTQFFPGNNVNDINRINKNNINNNTPAVKKLPKYDVLIADTAASNSSTQLGRELNVARNFNDMSVDEMTCDHNKPRVIGRRDMKRNSLIFGKVSSVSDNAAARAAFVGSSVEGDGYSVDSIYGGRESCLSFNNRSDVQFVSTPQQRTQVSNNNNNISNINNNDNMASTPVTSTNTTSFNNSTINIKNSSSSNNNNNNNNSNSKTIKHVTFSNITTISQFPQIYYAPSRDSINYGCYSLNTATAAAAAAAATNSSAVESSGKSASNVSNYGEKMNIRGDVYEIDNYYRNTVGKNLFNHQNINLSHSNLNIINNTDGCSNNNNINNNNNHNNINNINNNINNNTSNNSNNNKIAYGDLTNSVLV</sequence>
<gene>
    <name evidence="3" type="primary">20203233</name>
    <name evidence="2" type="ORF">HELRODRAFT_170462</name>
</gene>
<name>T1F334_HELRO</name>
<feature type="compositionally biased region" description="Low complexity" evidence="1">
    <location>
        <begin position="452"/>
        <end position="466"/>
    </location>
</feature>
<protein>
    <submittedName>
        <fullName evidence="2 3">Uncharacterized protein</fullName>
    </submittedName>
</protein>
<dbReference type="RefSeq" id="XP_009014533.1">
    <property type="nucleotide sequence ID" value="XM_009016285.1"/>
</dbReference>
<dbReference type="AlphaFoldDB" id="T1F334"/>
<dbReference type="EMBL" id="AMQM01003562">
    <property type="status" value="NOT_ANNOTATED_CDS"/>
    <property type="molecule type" value="Genomic_DNA"/>
</dbReference>
<dbReference type="Proteomes" id="UP000015101">
    <property type="component" value="Unassembled WGS sequence"/>
</dbReference>
<dbReference type="HOGENOM" id="CLU_413495_0_0_1"/>
<feature type="compositionally biased region" description="Low complexity" evidence="1">
    <location>
        <begin position="473"/>
        <end position="505"/>
    </location>
</feature>
<evidence type="ECO:0000313" key="4">
    <source>
        <dbReference type="Proteomes" id="UP000015101"/>
    </source>
</evidence>
<accession>T1F334</accession>
<dbReference type="GO" id="GO:0034244">
    <property type="term" value="P:negative regulation of transcription elongation by RNA polymerase II"/>
    <property type="evidence" value="ECO:0000318"/>
    <property type="project" value="GO_Central"/>
</dbReference>
<reference evidence="2 4" key="2">
    <citation type="journal article" date="2013" name="Nature">
        <title>Insights into bilaterian evolution from three spiralian genomes.</title>
        <authorList>
            <person name="Simakov O."/>
            <person name="Marletaz F."/>
            <person name="Cho S.J."/>
            <person name="Edsinger-Gonzales E."/>
            <person name="Havlak P."/>
            <person name="Hellsten U."/>
            <person name="Kuo D.H."/>
            <person name="Larsson T."/>
            <person name="Lv J."/>
            <person name="Arendt D."/>
            <person name="Savage R."/>
            <person name="Osoegawa K."/>
            <person name="de Jong P."/>
            <person name="Grimwood J."/>
            <person name="Chapman J.A."/>
            <person name="Shapiro H."/>
            <person name="Aerts A."/>
            <person name="Otillar R.P."/>
            <person name="Terry A.Y."/>
            <person name="Boore J.L."/>
            <person name="Grigoriev I.V."/>
            <person name="Lindberg D.R."/>
            <person name="Seaver E.C."/>
            <person name="Weisblat D.A."/>
            <person name="Putnam N.H."/>
            <person name="Rokhsar D.S."/>
        </authorList>
    </citation>
    <scope>NUCLEOTIDE SEQUENCE</scope>
</reference>
<feature type="region of interest" description="Disordered" evidence="1">
    <location>
        <begin position="38"/>
        <end position="91"/>
    </location>
</feature>
<proteinExistence type="predicted"/>
<evidence type="ECO:0000256" key="1">
    <source>
        <dbReference type="SAM" id="MobiDB-lite"/>
    </source>
</evidence>